<dbReference type="InterPro" id="IPR002505">
    <property type="entry name" value="PTA_PTB"/>
</dbReference>
<name>A0A1G9U4Y6_9FIRM</name>
<dbReference type="NCBIfam" id="TIGR00651">
    <property type="entry name" value="pta"/>
    <property type="match status" value="1"/>
</dbReference>
<evidence type="ECO:0000256" key="5">
    <source>
        <dbReference type="ARBA" id="ARBA00021528"/>
    </source>
</evidence>
<gene>
    <name evidence="10" type="ORF">SAMN04488502_105189</name>
</gene>
<dbReference type="EMBL" id="FNHB01000005">
    <property type="protein sequence ID" value="SDM54948.1"/>
    <property type="molecule type" value="Genomic_DNA"/>
</dbReference>
<dbReference type="AlphaFoldDB" id="A0A1G9U4Y6"/>
<dbReference type="Proteomes" id="UP000214880">
    <property type="component" value="Unassembled WGS sequence"/>
</dbReference>
<keyword evidence="7" id="KW-0012">Acyltransferase</keyword>
<dbReference type="STRING" id="146817.SAMN04488502_105189"/>
<dbReference type="RefSeq" id="WP_092073163.1">
    <property type="nucleotide sequence ID" value="NZ_FNHB01000005.1"/>
</dbReference>
<dbReference type="PIRSF" id="PIRSF000428">
    <property type="entry name" value="P_Ac_trans"/>
    <property type="match status" value="1"/>
</dbReference>
<dbReference type="EC" id="2.3.1.8" evidence="4"/>
<dbReference type="Gene3D" id="3.40.50.10750">
    <property type="entry name" value="Isocitrate/Isopropylmalate dehydrogenase-like"/>
    <property type="match status" value="1"/>
</dbReference>
<evidence type="ECO:0000256" key="6">
    <source>
        <dbReference type="ARBA" id="ARBA00022679"/>
    </source>
</evidence>
<evidence type="ECO:0000256" key="3">
    <source>
        <dbReference type="ARBA" id="ARBA00005656"/>
    </source>
</evidence>
<evidence type="ECO:0000313" key="11">
    <source>
        <dbReference type="Proteomes" id="UP000214880"/>
    </source>
</evidence>
<evidence type="ECO:0000256" key="4">
    <source>
        <dbReference type="ARBA" id="ARBA00012707"/>
    </source>
</evidence>
<dbReference type="InterPro" id="IPR042112">
    <property type="entry name" value="P_AcTrfase_dom2"/>
</dbReference>
<dbReference type="OrthoDB" id="9805787at2"/>
<keyword evidence="6 10" id="KW-0808">Transferase</keyword>
<accession>A0A1G9U4Y6</accession>
<comment type="pathway">
    <text evidence="2">Metabolic intermediate biosynthesis; acetyl-CoA biosynthesis; acetyl-CoA from acetate: step 2/2.</text>
</comment>
<dbReference type="InterPro" id="IPR004614">
    <property type="entry name" value="P_AcTrfase"/>
</dbReference>
<evidence type="ECO:0000313" key="10">
    <source>
        <dbReference type="EMBL" id="SDM54948.1"/>
    </source>
</evidence>
<protein>
    <recommendedName>
        <fullName evidence="5">Phosphate acetyltransferase</fullName>
        <ecNumber evidence="4">2.3.1.8</ecNumber>
    </recommendedName>
    <alternativeName>
        <fullName evidence="8">Phosphotransacetylase</fullName>
    </alternativeName>
</protein>
<dbReference type="PANTHER" id="PTHR43356">
    <property type="entry name" value="PHOSPHATE ACETYLTRANSFERASE"/>
    <property type="match status" value="1"/>
</dbReference>
<evidence type="ECO:0000256" key="2">
    <source>
        <dbReference type="ARBA" id="ARBA00004989"/>
    </source>
</evidence>
<dbReference type="NCBIfam" id="NF004167">
    <property type="entry name" value="PRK05632.1"/>
    <property type="match status" value="1"/>
</dbReference>
<reference evidence="10 11" key="1">
    <citation type="submission" date="2016-10" db="EMBL/GenBank/DDBJ databases">
        <authorList>
            <person name="de Groot N.N."/>
        </authorList>
    </citation>
    <scope>NUCLEOTIDE SEQUENCE [LARGE SCALE GENOMIC DNA]</scope>
    <source>
        <strain evidence="10 11">DSM 1736</strain>
    </source>
</reference>
<dbReference type="InterPro" id="IPR042113">
    <property type="entry name" value="P_AcTrfase_dom1"/>
</dbReference>
<feature type="domain" description="Phosphate acetyl/butaryl transferase" evidence="9">
    <location>
        <begin position="3"/>
        <end position="324"/>
    </location>
</feature>
<dbReference type="SUPFAM" id="SSF53659">
    <property type="entry name" value="Isocitrate/Isopropylmalate dehydrogenase-like"/>
    <property type="match status" value="1"/>
</dbReference>
<dbReference type="GO" id="GO:0008959">
    <property type="term" value="F:phosphate acetyltransferase activity"/>
    <property type="evidence" value="ECO:0007669"/>
    <property type="project" value="UniProtKB-EC"/>
</dbReference>
<organism evidence="10 11">
    <name type="scientific">Dendrosporobacter quercicolus</name>
    <dbReference type="NCBI Taxonomy" id="146817"/>
    <lineage>
        <taxon>Bacteria</taxon>
        <taxon>Bacillati</taxon>
        <taxon>Bacillota</taxon>
        <taxon>Negativicutes</taxon>
        <taxon>Selenomonadales</taxon>
        <taxon>Sporomusaceae</taxon>
        <taxon>Dendrosporobacter</taxon>
    </lineage>
</organism>
<evidence type="ECO:0000259" key="9">
    <source>
        <dbReference type="Pfam" id="PF01515"/>
    </source>
</evidence>
<dbReference type="InterPro" id="IPR012147">
    <property type="entry name" value="P_Ac_Bu_trans"/>
</dbReference>
<dbReference type="Gene3D" id="3.40.50.10950">
    <property type="match status" value="1"/>
</dbReference>
<dbReference type="NCBIfam" id="NF007233">
    <property type="entry name" value="PRK09653.1"/>
    <property type="match status" value="1"/>
</dbReference>
<comment type="similarity">
    <text evidence="3">Belongs to the phosphate acetyltransferase and butyryltransferase family.</text>
</comment>
<comment type="catalytic activity">
    <reaction evidence="1">
        <text>acetyl-CoA + phosphate = acetyl phosphate + CoA</text>
        <dbReference type="Rhea" id="RHEA:19521"/>
        <dbReference type="ChEBI" id="CHEBI:22191"/>
        <dbReference type="ChEBI" id="CHEBI:43474"/>
        <dbReference type="ChEBI" id="CHEBI:57287"/>
        <dbReference type="ChEBI" id="CHEBI:57288"/>
        <dbReference type="EC" id="2.3.1.8"/>
    </reaction>
</comment>
<evidence type="ECO:0000256" key="8">
    <source>
        <dbReference type="ARBA" id="ARBA00031108"/>
    </source>
</evidence>
<dbReference type="PANTHER" id="PTHR43356:SF3">
    <property type="entry name" value="PHOSPHATE ACETYLTRANSFERASE"/>
    <property type="match status" value="1"/>
</dbReference>
<evidence type="ECO:0000256" key="7">
    <source>
        <dbReference type="ARBA" id="ARBA00023315"/>
    </source>
</evidence>
<keyword evidence="11" id="KW-1185">Reference proteome</keyword>
<proteinExistence type="inferred from homology"/>
<evidence type="ECO:0000256" key="1">
    <source>
        <dbReference type="ARBA" id="ARBA00000705"/>
    </source>
</evidence>
<dbReference type="InterPro" id="IPR050500">
    <property type="entry name" value="Phos_Acetyltrans/Butyryltrans"/>
</dbReference>
<sequence length="329" mass="35105">MTFIEQMKRKAKLNQKTIVLPESTDLRVLTAVSEAAKEGLAKVVLTGRKAEILQAAGDIDLSQVTIIDVAESDKREAYSQAFYELRKSKGMTIEKARELLLDPVYFGMMMVKLEDADGLISGAVHSTADTLRPALQIIKTAPGTSLVSSFFVMAIPDCDYGANGVLLFSDCGLNENPNAEQLSDIAISSAHTMKNLLGITPVVAMLSYSSYGSAKSEMTEKVVKATALAKQKAPELEIDGELQVDAALVERTAKLKAPGSTVAGRANVLIFPDLNTGNIGYKLVERLGKAQAYGPITQGLAKPINDLSRGCKAEDIVGVIAITAIQAQA</sequence>
<dbReference type="Pfam" id="PF01515">
    <property type="entry name" value="PTA_PTB"/>
    <property type="match status" value="1"/>
</dbReference>